<dbReference type="Gene3D" id="2.130.10.10">
    <property type="entry name" value="YVTN repeat-like/Quinoprotein amine dehydrogenase"/>
    <property type="match status" value="5"/>
</dbReference>
<feature type="repeat" description="WD" evidence="6">
    <location>
        <begin position="416"/>
        <end position="456"/>
    </location>
</feature>
<dbReference type="CDD" id="cd00200">
    <property type="entry name" value="WD40"/>
    <property type="match status" value="2"/>
</dbReference>
<dbReference type="InterPro" id="IPR020472">
    <property type="entry name" value="WD40_PAC1"/>
</dbReference>
<dbReference type="InterPro" id="IPR001680">
    <property type="entry name" value="WD40_rpt"/>
</dbReference>
<dbReference type="Pfam" id="PF25173">
    <property type="entry name" value="Beta-prop_WDR3_1st"/>
    <property type="match status" value="1"/>
</dbReference>
<evidence type="ECO:0000313" key="9">
    <source>
        <dbReference type="Proteomes" id="UP000275078"/>
    </source>
</evidence>
<dbReference type="PANTHER" id="PTHR19853">
    <property type="entry name" value="WD REPEAT CONTAINING PROTEIN 3 WDR3"/>
    <property type="match status" value="1"/>
</dbReference>
<feature type="repeat" description="WD" evidence="6">
    <location>
        <begin position="114"/>
        <end position="155"/>
    </location>
</feature>
<evidence type="ECO:0000256" key="4">
    <source>
        <dbReference type="ARBA" id="ARBA00023242"/>
    </source>
</evidence>
<keyword evidence="4" id="KW-0539">Nucleus</keyword>
<dbReference type="Pfam" id="PF04003">
    <property type="entry name" value="Utp12"/>
    <property type="match status" value="1"/>
</dbReference>
<feature type="repeat" description="WD" evidence="6">
    <location>
        <begin position="497"/>
        <end position="531"/>
    </location>
</feature>
<dbReference type="OrthoDB" id="407922at2759"/>
<dbReference type="PANTHER" id="PTHR19853:SF0">
    <property type="entry name" value="WD REPEAT-CONTAINING PROTEIN 3"/>
    <property type="match status" value="1"/>
</dbReference>
<feature type="repeat" description="WD" evidence="6">
    <location>
        <begin position="217"/>
        <end position="258"/>
    </location>
</feature>
<dbReference type="FunFam" id="2.130.10.10:FF:000178">
    <property type="entry name" value="WD repeat domain 3"/>
    <property type="match status" value="1"/>
</dbReference>
<dbReference type="SUPFAM" id="SSF117289">
    <property type="entry name" value="Nucleoporin domain"/>
    <property type="match status" value="1"/>
</dbReference>
<evidence type="ECO:0000256" key="2">
    <source>
        <dbReference type="ARBA" id="ARBA00022574"/>
    </source>
</evidence>
<dbReference type="Pfam" id="PF25172">
    <property type="entry name" value="Beta-prop_WDR3_2nd"/>
    <property type="match status" value="1"/>
</dbReference>
<dbReference type="PROSITE" id="PS00678">
    <property type="entry name" value="WD_REPEATS_1"/>
    <property type="match status" value="3"/>
</dbReference>
<dbReference type="AlphaFoldDB" id="A0A3N4I5R5"/>
<evidence type="ECO:0000313" key="8">
    <source>
        <dbReference type="EMBL" id="RPA81423.1"/>
    </source>
</evidence>
<accession>A0A3N4I5R5</accession>
<dbReference type="GO" id="GO:0030490">
    <property type="term" value="P:maturation of SSU-rRNA"/>
    <property type="evidence" value="ECO:0007669"/>
    <property type="project" value="TreeGrafter"/>
</dbReference>
<dbReference type="GO" id="GO:0032040">
    <property type="term" value="C:small-subunit processome"/>
    <property type="evidence" value="ECO:0007669"/>
    <property type="project" value="TreeGrafter"/>
</dbReference>
<feature type="repeat" description="WD" evidence="6">
    <location>
        <begin position="596"/>
        <end position="637"/>
    </location>
</feature>
<dbReference type="SMART" id="SM00320">
    <property type="entry name" value="WD40"/>
    <property type="match status" value="13"/>
</dbReference>
<comment type="subcellular location">
    <subcellularLocation>
        <location evidence="1">Nucleus</location>
        <location evidence="1">Nucleolus</location>
    </subcellularLocation>
</comment>
<dbReference type="PROSITE" id="PS50294">
    <property type="entry name" value="WD_REPEATS_REGION"/>
    <property type="match status" value="5"/>
</dbReference>
<dbReference type="InterPro" id="IPR051570">
    <property type="entry name" value="TBC1_cilium_biogenesis"/>
</dbReference>
<dbReference type="InterPro" id="IPR011047">
    <property type="entry name" value="Quinoprotein_ADH-like_sf"/>
</dbReference>
<dbReference type="Proteomes" id="UP000275078">
    <property type="component" value="Unassembled WGS sequence"/>
</dbReference>
<gene>
    <name evidence="8" type="ORF">BJ508DRAFT_225938</name>
</gene>
<comment type="similarity">
    <text evidence="5">Belongs to the WD repeat WDR3/UTP12 family.</text>
</comment>
<dbReference type="PROSITE" id="PS50082">
    <property type="entry name" value="WD_REPEATS_2"/>
    <property type="match status" value="7"/>
</dbReference>
<dbReference type="InterPro" id="IPR007148">
    <property type="entry name" value="SSU_processome_Utp12"/>
</dbReference>
<feature type="domain" description="Small-subunit processome Utp12" evidence="7">
    <location>
        <begin position="814"/>
        <end position="916"/>
    </location>
</feature>
<evidence type="ECO:0000256" key="3">
    <source>
        <dbReference type="ARBA" id="ARBA00022737"/>
    </source>
</evidence>
<evidence type="ECO:0000256" key="1">
    <source>
        <dbReference type="ARBA" id="ARBA00004604"/>
    </source>
</evidence>
<dbReference type="GO" id="GO:0030515">
    <property type="term" value="F:snoRNA binding"/>
    <property type="evidence" value="ECO:0007669"/>
    <property type="project" value="TreeGrafter"/>
</dbReference>
<feature type="repeat" description="WD" evidence="6">
    <location>
        <begin position="194"/>
        <end position="216"/>
    </location>
</feature>
<keyword evidence="3" id="KW-0677">Repeat</keyword>
<dbReference type="STRING" id="1160509.A0A3N4I5R5"/>
<dbReference type="PRINTS" id="PR00320">
    <property type="entry name" value="GPROTEINBRPT"/>
</dbReference>
<dbReference type="SUPFAM" id="SSF50998">
    <property type="entry name" value="Quinoprotein alcohol dehydrogenase-like"/>
    <property type="match status" value="1"/>
</dbReference>
<dbReference type="InterPro" id="IPR015943">
    <property type="entry name" value="WD40/YVTN_repeat-like_dom_sf"/>
</dbReference>
<dbReference type="GO" id="GO:0034388">
    <property type="term" value="C:Pwp2p-containing subcomplex of 90S preribosome"/>
    <property type="evidence" value="ECO:0007669"/>
    <property type="project" value="TreeGrafter"/>
</dbReference>
<dbReference type="FunFam" id="2.130.10.10:FF:000157">
    <property type="entry name" value="WD repeat domain 3"/>
    <property type="match status" value="1"/>
</dbReference>
<protein>
    <submittedName>
        <fullName evidence="8">WD40 repeat-like protein</fullName>
    </submittedName>
</protein>
<keyword evidence="2 6" id="KW-0853">WD repeat</keyword>
<evidence type="ECO:0000256" key="5">
    <source>
        <dbReference type="ARBA" id="ARBA00038229"/>
    </source>
</evidence>
<reference evidence="8 9" key="1">
    <citation type="journal article" date="2018" name="Nat. Ecol. Evol.">
        <title>Pezizomycetes genomes reveal the molecular basis of ectomycorrhizal truffle lifestyle.</title>
        <authorList>
            <person name="Murat C."/>
            <person name="Payen T."/>
            <person name="Noel B."/>
            <person name="Kuo A."/>
            <person name="Morin E."/>
            <person name="Chen J."/>
            <person name="Kohler A."/>
            <person name="Krizsan K."/>
            <person name="Balestrini R."/>
            <person name="Da Silva C."/>
            <person name="Montanini B."/>
            <person name="Hainaut M."/>
            <person name="Levati E."/>
            <person name="Barry K.W."/>
            <person name="Belfiori B."/>
            <person name="Cichocki N."/>
            <person name="Clum A."/>
            <person name="Dockter R.B."/>
            <person name="Fauchery L."/>
            <person name="Guy J."/>
            <person name="Iotti M."/>
            <person name="Le Tacon F."/>
            <person name="Lindquist E.A."/>
            <person name="Lipzen A."/>
            <person name="Malagnac F."/>
            <person name="Mello A."/>
            <person name="Molinier V."/>
            <person name="Miyauchi S."/>
            <person name="Poulain J."/>
            <person name="Riccioni C."/>
            <person name="Rubini A."/>
            <person name="Sitrit Y."/>
            <person name="Splivallo R."/>
            <person name="Traeger S."/>
            <person name="Wang M."/>
            <person name="Zifcakova L."/>
            <person name="Wipf D."/>
            <person name="Zambonelli A."/>
            <person name="Paolocci F."/>
            <person name="Nowrousian M."/>
            <person name="Ottonello S."/>
            <person name="Baldrian P."/>
            <person name="Spatafora J.W."/>
            <person name="Henrissat B."/>
            <person name="Nagy L.G."/>
            <person name="Aury J.M."/>
            <person name="Wincker P."/>
            <person name="Grigoriev I.V."/>
            <person name="Bonfante P."/>
            <person name="Martin F.M."/>
        </authorList>
    </citation>
    <scope>NUCLEOTIDE SEQUENCE [LARGE SCALE GENOMIC DNA]</scope>
    <source>
        <strain evidence="8 9">RN42</strain>
    </source>
</reference>
<proteinExistence type="inferred from homology"/>
<dbReference type="EMBL" id="ML119680">
    <property type="protein sequence ID" value="RPA81423.1"/>
    <property type="molecule type" value="Genomic_DNA"/>
</dbReference>
<keyword evidence="9" id="KW-1185">Reference proteome</keyword>
<evidence type="ECO:0000259" key="7">
    <source>
        <dbReference type="Pfam" id="PF04003"/>
    </source>
</evidence>
<sequence>MVKSYSRYGHSKTFGIVVSPSSNSIWIPDPTTSSKASEKRSHGAGRAIVPANEEVLCWDLKKGELVSRWYDNACGAEVTSIVHSNVDPEVFAVGYADGSIRIWDSKIKTAIVTFNGHKAAVTSLCFDSSGARLASGGKDANCIVWDLVSETGLYRLKGHKDQVMKVEFLKHTKAEDEDGDVDVEEESAEDDPWLLTTGKDGLIKLWDLSTQHCVETHMAHRGECWAMTLSPDQRGIITAGNEGELKIWTIDSHKLAVRSTSAVDNCLIEKGVIHRQNKDRANTVTFHPNGNYFAVNGPDKSVEIFRIRTESEVEKVLKRKKKRKMEKAAEAGETISAIADDISSAEASDVFVSHVVVRTGGKVRSIDWAPKKAKGDSLQLLVACTNNSLEYYDIQKYSKEKKSEVPEYNRVHAIELPGHRSDVRALSLSSDDRMLASASNGSLKIWNVRTQACIRTFECGYALCCSFLPGDKIVVVGTKTGELEMFDVASAAMIEQIKAHDGAIWSLQVHPDGKSVVTGSADKSVKFWEFKVVQEEIPGTTRTTPVLRLVHTRTIKLSDDVLSVRFTPNGKHIAAALLDNTVKILFTDTLKLFHNLYGHKLPVLNMDISSDSKLIATCSADKNVKIWGLDFGDCHKSFFAHQDSIMQVMFERNSHNFFSASKDKVIKYFDGDKFEQIQKLETHHGEIWAMAVGKTMDLIVSASHDKSIRTWETTGDEIFLEEEREKELEQLYESTLTSSLEDRDGETGEDEVGQAGKQTMETLMDGEKIIEALDLAIEDLEAIQKYKATKQSNPSLAPPQRNVMFMALGNISAEEHVLNTVKKIKAANLQDALLVLPFDRVMQLLTFVNIWAEKEWHLSLTSRILFFLLKTHHRQLVATKTARPMLDSIRLNLRQALKHQKDEMGYNLAALRYVKQGLKGLTERDLIDEDEIKEAEERGRKKRGFASLA</sequence>
<dbReference type="InterPro" id="IPR019775">
    <property type="entry name" value="WD40_repeat_CS"/>
</dbReference>
<organism evidence="8 9">
    <name type="scientific">Ascobolus immersus RN42</name>
    <dbReference type="NCBI Taxonomy" id="1160509"/>
    <lineage>
        <taxon>Eukaryota</taxon>
        <taxon>Fungi</taxon>
        <taxon>Dikarya</taxon>
        <taxon>Ascomycota</taxon>
        <taxon>Pezizomycotina</taxon>
        <taxon>Pezizomycetes</taxon>
        <taxon>Pezizales</taxon>
        <taxon>Ascobolaceae</taxon>
        <taxon>Ascobolus</taxon>
    </lineage>
</organism>
<name>A0A3N4I5R5_ASCIM</name>
<feature type="repeat" description="WD" evidence="6">
    <location>
        <begin position="680"/>
        <end position="721"/>
    </location>
</feature>
<evidence type="ECO:0000256" key="6">
    <source>
        <dbReference type="PROSITE-ProRule" id="PRU00221"/>
    </source>
</evidence>